<name>A0A3N1LI61_9PROT</name>
<evidence type="ECO:0000313" key="1">
    <source>
        <dbReference type="EMBL" id="ROP91032.1"/>
    </source>
</evidence>
<dbReference type="Pfam" id="PF06319">
    <property type="entry name" value="MmcB-like"/>
    <property type="match status" value="1"/>
</dbReference>
<dbReference type="PIRSF" id="PIRSF031796">
    <property type="entry name" value="UPC031796"/>
    <property type="match status" value="1"/>
</dbReference>
<proteinExistence type="predicted"/>
<accession>A0A3N1LI61</accession>
<gene>
    <name evidence="1" type="ORF">EDC65_2892</name>
</gene>
<comment type="caution">
    <text evidence="1">The sequence shown here is derived from an EMBL/GenBank/DDBJ whole genome shotgun (WGS) entry which is preliminary data.</text>
</comment>
<protein>
    <recommendedName>
        <fullName evidence="3">DNA repair protein MmcB-related protein</fullName>
    </recommendedName>
</protein>
<organism evidence="1 2">
    <name type="scientific">Stella humosa</name>
    <dbReference type="NCBI Taxonomy" id="94"/>
    <lineage>
        <taxon>Bacteria</taxon>
        <taxon>Pseudomonadati</taxon>
        <taxon>Pseudomonadota</taxon>
        <taxon>Alphaproteobacteria</taxon>
        <taxon>Rhodospirillales</taxon>
        <taxon>Stellaceae</taxon>
        <taxon>Stella</taxon>
    </lineage>
</organism>
<dbReference type="InterPro" id="IPR009394">
    <property type="entry name" value="MmcB-like"/>
</dbReference>
<sequence>MAGPEAEPALARLLARGVRRALGDLGFATVTELVLASGRRADVAGIDRRGEIVIVEVKTSLADLRADRKWPEYRDFCDALLFAVPSGFPLPALPEDAGLLIADGFGAALVREAPRHPVVAARRRAVTLRFALTASLRLGRLEDPGRHDLEPALLS</sequence>
<reference evidence="1 2" key="1">
    <citation type="submission" date="2018-11" db="EMBL/GenBank/DDBJ databases">
        <title>Genomic Encyclopedia of Type Strains, Phase IV (KMG-IV): sequencing the most valuable type-strain genomes for metagenomic binning, comparative biology and taxonomic classification.</title>
        <authorList>
            <person name="Goeker M."/>
        </authorList>
    </citation>
    <scope>NUCLEOTIDE SEQUENCE [LARGE SCALE GENOMIC DNA]</scope>
    <source>
        <strain evidence="1 2">DSM 5900</strain>
    </source>
</reference>
<dbReference type="RefSeq" id="WP_123690613.1">
    <property type="nucleotide sequence ID" value="NZ_AP019700.1"/>
</dbReference>
<dbReference type="AlphaFoldDB" id="A0A3N1LI61"/>
<evidence type="ECO:0008006" key="3">
    <source>
        <dbReference type="Google" id="ProtNLM"/>
    </source>
</evidence>
<keyword evidence="2" id="KW-1185">Reference proteome</keyword>
<dbReference type="Proteomes" id="UP000278222">
    <property type="component" value="Unassembled WGS sequence"/>
</dbReference>
<dbReference type="EMBL" id="RJKX01000014">
    <property type="protein sequence ID" value="ROP91032.1"/>
    <property type="molecule type" value="Genomic_DNA"/>
</dbReference>
<evidence type="ECO:0000313" key="2">
    <source>
        <dbReference type="Proteomes" id="UP000278222"/>
    </source>
</evidence>
<dbReference type="OrthoDB" id="5194526at2"/>